<organism evidence="2">
    <name type="scientific">Odontella aurita</name>
    <dbReference type="NCBI Taxonomy" id="265563"/>
    <lineage>
        <taxon>Eukaryota</taxon>
        <taxon>Sar</taxon>
        <taxon>Stramenopiles</taxon>
        <taxon>Ochrophyta</taxon>
        <taxon>Bacillariophyta</taxon>
        <taxon>Mediophyceae</taxon>
        <taxon>Biddulphiophycidae</taxon>
        <taxon>Eupodiscales</taxon>
        <taxon>Odontellaceae</taxon>
        <taxon>Odontella</taxon>
    </lineage>
</organism>
<dbReference type="EMBL" id="HBKQ01039695">
    <property type="protein sequence ID" value="CAE2262168.1"/>
    <property type="molecule type" value="Transcribed_RNA"/>
</dbReference>
<proteinExistence type="predicted"/>
<name>A0A7S4JFN5_9STRA</name>
<accession>A0A7S4JFN5</accession>
<dbReference type="AlphaFoldDB" id="A0A7S4JFN5"/>
<reference evidence="2" key="1">
    <citation type="submission" date="2021-01" db="EMBL/GenBank/DDBJ databases">
        <authorList>
            <person name="Corre E."/>
            <person name="Pelletier E."/>
            <person name="Niang G."/>
            <person name="Scheremetjew M."/>
            <person name="Finn R."/>
            <person name="Kale V."/>
            <person name="Holt S."/>
            <person name="Cochrane G."/>
            <person name="Meng A."/>
            <person name="Brown T."/>
            <person name="Cohen L."/>
        </authorList>
    </citation>
    <scope>NUCLEOTIDE SEQUENCE</scope>
    <source>
        <strain evidence="2">Isolate 1302-5</strain>
    </source>
</reference>
<evidence type="ECO:0000313" key="2">
    <source>
        <dbReference type="EMBL" id="CAE2262168.1"/>
    </source>
</evidence>
<protein>
    <submittedName>
        <fullName evidence="2">Uncharacterized protein</fullName>
    </submittedName>
</protein>
<gene>
    <name evidence="2" type="ORF">OAUR00152_LOCUS27382</name>
</gene>
<sequence>MMKLLSLFAVCGLAAAFSPGPVAFRTHQRAKALSATSKCETFERAVECAENFGYCNLDELENLAGELEAFQGSFFEHGEEVMEQKEVGDRKDVAEVLKMQSELRLRMDYLENANVFADDVHNEVDAYPDQAW</sequence>
<feature type="signal peptide" evidence="1">
    <location>
        <begin position="1"/>
        <end position="16"/>
    </location>
</feature>
<evidence type="ECO:0000256" key="1">
    <source>
        <dbReference type="SAM" id="SignalP"/>
    </source>
</evidence>
<keyword evidence="1" id="KW-0732">Signal</keyword>
<feature type="chain" id="PRO_5030894356" evidence="1">
    <location>
        <begin position="17"/>
        <end position="132"/>
    </location>
</feature>